<dbReference type="PROSITE" id="PS00134">
    <property type="entry name" value="TRYPSIN_HIS"/>
    <property type="match status" value="1"/>
</dbReference>
<dbReference type="Pfam" id="PF00089">
    <property type="entry name" value="Trypsin"/>
    <property type="match status" value="1"/>
</dbReference>
<proteinExistence type="predicted"/>
<dbReference type="FunFam" id="2.40.10.10:FF:000120">
    <property type="entry name" value="Putative serine protease"/>
    <property type="match status" value="1"/>
</dbReference>
<dbReference type="OrthoDB" id="6364259at2759"/>
<dbReference type="GO" id="GO:0004252">
    <property type="term" value="F:serine-type endopeptidase activity"/>
    <property type="evidence" value="ECO:0007669"/>
    <property type="project" value="InterPro"/>
</dbReference>
<dbReference type="Proteomes" id="UP000440578">
    <property type="component" value="Unassembled WGS sequence"/>
</dbReference>
<evidence type="ECO:0000256" key="2">
    <source>
        <dbReference type="ARBA" id="ARBA00022670"/>
    </source>
</evidence>
<keyword evidence="4" id="KW-0378">Hydrolase</keyword>
<dbReference type="InterPro" id="IPR001314">
    <property type="entry name" value="Peptidase_S1A"/>
</dbReference>
<dbReference type="GO" id="GO:0042381">
    <property type="term" value="P:hemolymph coagulation"/>
    <property type="evidence" value="ECO:0007669"/>
    <property type="project" value="UniProtKB-KW"/>
</dbReference>
<evidence type="ECO:0000256" key="10">
    <source>
        <dbReference type="SAM" id="SignalP"/>
    </source>
</evidence>
<feature type="domain" description="Peptidase S1" evidence="11">
    <location>
        <begin position="47"/>
        <end position="294"/>
    </location>
</feature>
<dbReference type="SUPFAM" id="SSF50494">
    <property type="entry name" value="Trypsin-like serine proteases"/>
    <property type="match status" value="1"/>
</dbReference>
<comment type="catalytic activity">
    <reaction evidence="8">
        <text>Selective cleavage of 103-Arg-|-Ser-104 and 124-Ile-|-Ile-125 bonds in Limulus clotting factor B to form activated factor B. Cleavage of -Pro-Arg-|-Xaa- bonds in synthetic substrates.</text>
        <dbReference type="EC" id="3.4.21.84"/>
    </reaction>
</comment>
<dbReference type="InterPro" id="IPR001254">
    <property type="entry name" value="Trypsin_dom"/>
</dbReference>
<dbReference type="PRINTS" id="PR00722">
    <property type="entry name" value="CHYMOTRYPSIN"/>
</dbReference>
<keyword evidence="3 10" id="KW-0732">Signal</keyword>
<evidence type="ECO:0000256" key="3">
    <source>
        <dbReference type="ARBA" id="ARBA00022729"/>
    </source>
</evidence>
<dbReference type="InterPro" id="IPR018114">
    <property type="entry name" value="TRYPSIN_HIS"/>
</dbReference>
<evidence type="ECO:0000256" key="7">
    <source>
        <dbReference type="ARBA" id="ARBA00023157"/>
    </source>
</evidence>
<evidence type="ECO:0000256" key="8">
    <source>
        <dbReference type="ARBA" id="ARBA00052079"/>
    </source>
</evidence>
<keyword evidence="13" id="KW-1185">Reference proteome</keyword>
<dbReference type="Gene3D" id="2.40.10.10">
    <property type="entry name" value="Trypsin-like serine proteases"/>
    <property type="match status" value="1"/>
</dbReference>
<feature type="chain" id="PRO_5025492412" description="limulus clotting factor C" evidence="10">
    <location>
        <begin position="23"/>
        <end position="295"/>
    </location>
</feature>
<dbReference type="InterPro" id="IPR009003">
    <property type="entry name" value="Peptidase_S1_PA"/>
</dbReference>
<dbReference type="EMBL" id="VIIS01000923">
    <property type="protein sequence ID" value="KAF0303671.1"/>
    <property type="molecule type" value="Genomic_DNA"/>
</dbReference>
<comment type="caution">
    <text evidence="12">The sequence shown here is derived from an EMBL/GenBank/DDBJ whole genome shotgun (WGS) entry which is preliminary data.</text>
</comment>
<keyword evidence="6" id="KW-0720">Serine protease</keyword>
<reference evidence="12 13" key="1">
    <citation type="submission" date="2019-07" db="EMBL/GenBank/DDBJ databases">
        <title>Draft genome assembly of a fouling barnacle, Amphibalanus amphitrite (Darwin, 1854): The first reference genome for Thecostraca.</title>
        <authorList>
            <person name="Kim W."/>
        </authorList>
    </citation>
    <scope>NUCLEOTIDE SEQUENCE [LARGE SCALE GENOMIC DNA]</scope>
    <source>
        <strain evidence="12">SNU_AA5</strain>
        <tissue evidence="12">Soma without cirri and trophi</tissue>
    </source>
</reference>
<keyword evidence="5" id="KW-0353">Hemolymph clotting</keyword>
<dbReference type="CDD" id="cd00190">
    <property type="entry name" value="Tryp_SPc"/>
    <property type="match status" value="1"/>
</dbReference>
<evidence type="ECO:0000256" key="6">
    <source>
        <dbReference type="ARBA" id="ARBA00022825"/>
    </source>
</evidence>
<dbReference type="PROSITE" id="PS50240">
    <property type="entry name" value="TRYPSIN_DOM"/>
    <property type="match status" value="1"/>
</dbReference>
<evidence type="ECO:0000256" key="5">
    <source>
        <dbReference type="ARBA" id="ARBA00022820"/>
    </source>
</evidence>
<accession>A0A6A4WNZ5</accession>
<evidence type="ECO:0000256" key="4">
    <source>
        <dbReference type="ARBA" id="ARBA00022801"/>
    </source>
</evidence>
<evidence type="ECO:0000256" key="1">
    <source>
        <dbReference type="ARBA" id="ARBA00022659"/>
    </source>
</evidence>
<evidence type="ECO:0000259" key="11">
    <source>
        <dbReference type="PROSITE" id="PS50240"/>
    </source>
</evidence>
<organism evidence="12 13">
    <name type="scientific">Amphibalanus amphitrite</name>
    <name type="common">Striped barnacle</name>
    <name type="synonym">Balanus amphitrite</name>
    <dbReference type="NCBI Taxonomy" id="1232801"/>
    <lineage>
        <taxon>Eukaryota</taxon>
        <taxon>Metazoa</taxon>
        <taxon>Ecdysozoa</taxon>
        <taxon>Arthropoda</taxon>
        <taxon>Crustacea</taxon>
        <taxon>Multicrustacea</taxon>
        <taxon>Cirripedia</taxon>
        <taxon>Thoracica</taxon>
        <taxon>Thoracicalcarea</taxon>
        <taxon>Balanomorpha</taxon>
        <taxon>Balanoidea</taxon>
        <taxon>Balanidae</taxon>
        <taxon>Amphibalaninae</taxon>
        <taxon>Amphibalanus</taxon>
    </lineage>
</organism>
<dbReference type="EC" id="3.4.21.84" evidence="9"/>
<feature type="signal peptide" evidence="10">
    <location>
        <begin position="1"/>
        <end position="22"/>
    </location>
</feature>
<protein>
    <recommendedName>
        <fullName evidence="9">limulus clotting factor C</fullName>
        <ecNumber evidence="9">3.4.21.84</ecNumber>
    </recommendedName>
</protein>
<name>A0A6A4WNZ5_AMPAM</name>
<keyword evidence="1" id="KW-0768">Sushi</keyword>
<evidence type="ECO:0000256" key="9">
    <source>
        <dbReference type="ARBA" id="ARBA00066707"/>
    </source>
</evidence>
<evidence type="ECO:0000313" key="13">
    <source>
        <dbReference type="Proteomes" id="UP000440578"/>
    </source>
</evidence>
<keyword evidence="7" id="KW-1015">Disulfide bond</keyword>
<dbReference type="GO" id="GO:0006508">
    <property type="term" value="P:proteolysis"/>
    <property type="evidence" value="ECO:0007669"/>
    <property type="project" value="UniProtKB-KW"/>
</dbReference>
<dbReference type="PANTHER" id="PTHR24252:SF7">
    <property type="entry name" value="HYALIN"/>
    <property type="match status" value="1"/>
</dbReference>
<keyword evidence="2 12" id="KW-0645">Protease</keyword>
<dbReference type="SMART" id="SM00020">
    <property type="entry name" value="Tryp_SPc"/>
    <property type="match status" value="1"/>
</dbReference>
<dbReference type="InterPro" id="IPR043504">
    <property type="entry name" value="Peptidase_S1_PA_chymotrypsin"/>
</dbReference>
<gene>
    <name evidence="12" type="primary">PRSS33_0</name>
    <name evidence="12" type="ORF">FJT64_024392</name>
</gene>
<dbReference type="PANTHER" id="PTHR24252">
    <property type="entry name" value="ACROSIN-RELATED"/>
    <property type="match status" value="1"/>
</dbReference>
<sequence>MSLLSAVLLSALAVLVPSPCAGDGDSLSLAAVPCGERHASPGHQTRIKGGQEAYRGQFPWSVSVRHQGAHLCMGALLSDRYVLTAAHCFGGRPASQFSVLVGGQDLTSDADAEPGRRVVTVERKIIHEDYVEGRFDDDIALLRLSEPVTWGDFVQPVCVPPASADAKRYTGARGLLAGWGYLDEWRTGGERSDTLQWTALPLLSRQTCQQWFTDAGKVIKVRPGKVCAGFREGGTDSCQADSGGSLTVADQDGDQERAVVVGVVSAGIGCGRPGLPGIYTDVTHYHKWIVDHVEP</sequence>
<evidence type="ECO:0000313" key="12">
    <source>
        <dbReference type="EMBL" id="KAF0303671.1"/>
    </source>
</evidence>
<dbReference type="AlphaFoldDB" id="A0A6A4WNZ5"/>